<dbReference type="PROSITE" id="PS50011">
    <property type="entry name" value="PROTEIN_KINASE_DOM"/>
    <property type="match status" value="1"/>
</dbReference>
<keyword evidence="2" id="KW-0808">Transferase</keyword>
<reference evidence="7 8" key="1">
    <citation type="journal article" date="2006" name="Science">
        <title>The genome of black cottonwood, Populus trichocarpa (Torr. &amp; Gray).</title>
        <authorList>
            <person name="Tuskan G.A."/>
            <person name="Difazio S."/>
            <person name="Jansson S."/>
            <person name="Bohlmann J."/>
            <person name="Grigoriev I."/>
            <person name="Hellsten U."/>
            <person name="Putnam N."/>
            <person name="Ralph S."/>
            <person name="Rombauts S."/>
            <person name="Salamov A."/>
            <person name="Schein J."/>
            <person name="Sterck L."/>
            <person name="Aerts A."/>
            <person name="Bhalerao R.R."/>
            <person name="Bhalerao R.P."/>
            <person name="Blaudez D."/>
            <person name="Boerjan W."/>
            <person name="Brun A."/>
            <person name="Brunner A."/>
            <person name="Busov V."/>
            <person name="Campbell M."/>
            <person name="Carlson J."/>
            <person name="Chalot M."/>
            <person name="Chapman J."/>
            <person name="Chen G.L."/>
            <person name="Cooper D."/>
            <person name="Coutinho P.M."/>
            <person name="Couturier J."/>
            <person name="Covert S."/>
            <person name="Cronk Q."/>
            <person name="Cunningham R."/>
            <person name="Davis J."/>
            <person name="Degroeve S."/>
            <person name="Dejardin A."/>
            <person name="Depamphilis C."/>
            <person name="Detter J."/>
            <person name="Dirks B."/>
            <person name="Dubchak I."/>
            <person name="Duplessis S."/>
            <person name="Ehlting J."/>
            <person name="Ellis B."/>
            <person name="Gendler K."/>
            <person name="Goodstein D."/>
            <person name="Gribskov M."/>
            <person name="Grimwood J."/>
            <person name="Groover A."/>
            <person name="Gunter L."/>
            <person name="Hamberger B."/>
            <person name="Heinze B."/>
            <person name="Helariutta Y."/>
            <person name="Henrissat B."/>
            <person name="Holligan D."/>
            <person name="Holt R."/>
            <person name="Huang W."/>
            <person name="Islam-Faridi N."/>
            <person name="Jones S."/>
            <person name="Jones-Rhoades M."/>
            <person name="Jorgensen R."/>
            <person name="Joshi C."/>
            <person name="Kangasjarvi J."/>
            <person name="Karlsson J."/>
            <person name="Kelleher C."/>
            <person name="Kirkpatrick R."/>
            <person name="Kirst M."/>
            <person name="Kohler A."/>
            <person name="Kalluri U."/>
            <person name="Larimer F."/>
            <person name="Leebens-Mack J."/>
            <person name="Leple J.C."/>
            <person name="Locascio P."/>
            <person name="Lou Y."/>
            <person name="Lucas S."/>
            <person name="Martin F."/>
            <person name="Montanini B."/>
            <person name="Napoli C."/>
            <person name="Nelson D.R."/>
            <person name="Nelson C."/>
            <person name="Nieminen K."/>
            <person name="Nilsson O."/>
            <person name="Pereda V."/>
            <person name="Peter G."/>
            <person name="Philippe R."/>
            <person name="Pilate G."/>
            <person name="Poliakov A."/>
            <person name="Razumovskaya J."/>
            <person name="Richardson P."/>
            <person name="Rinaldi C."/>
            <person name="Ritland K."/>
            <person name="Rouze P."/>
            <person name="Ryaboy D."/>
            <person name="Schmutz J."/>
            <person name="Schrader J."/>
            <person name="Segerman B."/>
            <person name="Shin H."/>
            <person name="Siddiqui A."/>
            <person name="Sterky F."/>
            <person name="Terry A."/>
            <person name="Tsai C.J."/>
            <person name="Uberbacher E."/>
            <person name="Unneberg P."/>
            <person name="Vahala J."/>
            <person name="Wall K."/>
            <person name="Wessler S."/>
            <person name="Yang G."/>
            <person name="Yin T."/>
            <person name="Douglas C."/>
            <person name="Marra M."/>
            <person name="Sandberg G."/>
            <person name="Van de Peer Y."/>
            <person name="Rokhsar D."/>
        </authorList>
    </citation>
    <scope>NUCLEOTIDE SEQUENCE [LARGE SCALE GENOMIC DNA]</scope>
    <source>
        <strain evidence="8">cv. Nisqually</strain>
    </source>
</reference>
<dbReference type="GO" id="GO:0004674">
    <property type="term" value="F:protein serine/threonine kinase activity"/>
    <property type="evidence" value="ECO:0007669"/>
    <property type="project" value="UniProtKB-KW"/>
</dbReference>
<keyword evidence="5" id="KW-0067">ATP-binding</keyword>
<evidence type="ECO:0000313" key="8">
    <source>
        <dbReference type="Proteomes" id="UP000006729"/>
    </source>
</evidence>
<dbReference type="PANTHER" id="PTHR27002:SF1104">
    <property type="entry name" value="CYSTEINE-RICH RECEPTOR-LIKE PROTEIN KINASE 27-RELATED"/>
    <property type="match status" value="1"/>
</dbReference>
<keyword evidence="3" id="KW-0547">Nucleotide-binding</keyword>
<gene>
    <name evidence="7" type="ORF">POPTR_011G028900</name>
</gene>
<dbReference type="InterPro" id="IPR011009">
    <property type="entry name" value="Kinase-like_dom_sf"/>
</dbReference>
<dbReference type="AlphaFoldDB" id="A0A2K1YEU3"/>
<dbReference type="Pfam" id="PF07714">
    <property type="entry name" value="PK_Tyr_Ser-Thr"/>
    <property type="match status" value="1"/>
</dbReference>
<evidence type="ECO:0000259" key="6">
    <source>
        <dbReference type="PROSITE" id="PS50011"/>
    </source>
</evidence>
<name>A0A2K1YEU3_POPTR</name>
<evidence type="ECO:0000256" key="5">
    <source>
        <dbReference type="ARBA" id="ARBA00022840"/>
    </source>
</evidence>
<dbReference type="FunFam" id="1.10.510.10:FF:001722">
    <property type="entry name" value="G-type lectin S-receptor-like serine/threonine-protein kinase B120"/>
    <property type="match status" value="1"/>
</dbReference>
<evidence type="ECO:0000313" key="7">
    <source>
        <dbReference type="EMBL" id="PNT11549.1"/>
    </source>
</evidence>
<protein>
    <recommendedName>
        <fullName evidence="6">Protein kinase domain-containing protein</fullName>
    </recommendedName>
</protein>
<evidence type="ECO:0000256" key="4">
    <source>
        <dbReference type="ARBA" id="ARBA00022777"/>
    </source>
</evidence>
<proteinExistence type="predicted"/>
<keyword evidence="1" id="KW-0723">Serine/threonine-protein kinase</keyword>
<accession>A0A2K1YEU3</accession>
<evidence type="ECO:0000256" key="1">
    <source>
        <dbReference type="ARBA" id="ARBA00022527"/>
    </source>
</evidence>
<evidence type="ECO:0000256" key="2">
    <source>
        <dbReference type="ARBA" id="ARBA00022679"/>
    </source>
</evidence>
<dbReference type="PANTHER" id="PTHR27002">
    <property type="entry name" value="RECEPTOR-LIKE SERINE/THREONINE-PROTEIN KINASE SD1-8"/>
    <property type="match status" value="1"/>
</dbReference>
<organism evidence="7 8">
    <name type="scientific">Populus trichocarpa</name>
    <name type="common">Western balsam poplar</name>
    <name type="synonym">Populus balsamifera subsp. trichocarpa</name>
    <dbReference type="NCBI Taxonomy" id="3694"/>
    <lineage>
        <taxon>Eukaryota</taxon>
        <taxon>Viridiplantae</taxon>
        <taxon>Streptophyta</taxon>
        <taxon>Embryophyta</taxon>
        <taxon>Tracheophyta</taxon>
        <taxon>Spermatophyta</taxon>
        <taxon>Magnoliopsida</taxon>
        <taxon>eudicotyledons</taxon>
        <taxon>Gunneridae</taxon>
        <taxon>Pentapetalae</taxon>
        <taxon>rosids</taxon>
        <taxon>fabids</taxon>
        <taxon>Malpighiales</taxon>
        <taxon>Salicaceae</taxon>
        <taxon>Saliceae</taxon>
        <taxon>Populus</taxon>
    </lineage>
</organism>
<keyword evidence="8" id="KW-1185">Reference proteome</keyword>
<dbReference type="Gene3D" id="1.10.510.10">
    <property type="entry name" value="Transferase(Phosphotransferase) domain 1"/>
    <property type="match status" value="1"/>
</dbReference>
<feature type="domain" description="Protein kinase" evidence="6">
    <location>
        <begin position="1"/>
        <end position="123"/>
    </location>
</feature>
<dbReference type="InParanoid" id="A0A2K1YEU3"/>
<dbReference type="EMBL" id="CM009300">
    <property type="protein sequence ID" value="PNT11549.1"/>
    <property type="molecule type" value="Genomic_DNA"/>
</dbReference>
<dbReference type="InterPro" id="IPR001245">
    <property type="entry name" value="Ser-Thr/Tyr_kinase_cat_dom"/>
</dbReference>
<dbReference type="InterPro" id="IPR000719">
    <property type="entry name" value="Prot_kinase_dom"/>
</dbReference>
<dbReference type="Proteomes" id="UP000006729">
    <property type="component" value="Chromosome 11"/>
</dbReference>
<keyword evidence="4" id="KW-0418">Kinase</keyword>
<sequence>MAKLFQMDQTQDATSRIVGTLGYMAPEYAMHGCFSAKSDVLSFGELVVEIITGRQNGSFNSEEEQEYLSPTWNEGRTLNLIDPILKRVVSRRDVLIRCFHIGLLCVQEKVADRPTMASVIHLF</sequence>
<dbReference type="GO" id="GO:0005524">
    <property type="term" value="F:ATP binding"/>
    <property type="evidence" value="ECO:0007669"/>
    <property type="project" value="UniProtKB-KW"/>
</dbReference>
<dbReference type="ExpressionAtlas" id="A0A2K1YEU3">
    <property type="expression patterns" value="baseline"/>
</dbReference>
<evidence type="ECO:0000256" key="3">
    <source>
        <dbReference type="ARBA" id="ARBA00022741"/>
    </source>
</evidence>
<dbReference type="SUPFAM" id="SSF56112">
    <property type="entry name" value="Protein kinase-like (PK-like)"/>
    <property type="match status" value="1"/>
</dbReference>